<feature type="compositionally biased region" description="Polar residues" evidence="2">
    <location>
        <begin position="88"/>
        <end position="99"/>
    </location>
</feature>
<dbReference type="SUPFAM" id="SSF52540">
    <property type="entry name" value="P-loop containing nucleoside triphosphate hydrolases"/>
    <property type="match status" value="1"/>
</dbReference>
<keyword evidence="6" id="KW-1185">Reference proteome</keyword>
<comment type="caution">
    <text evidence="5">The sequence shown here is derived from an EMBL/GenBank/DDBJ whole genome shotgun (WGS) entry which is preliminary data.</text>
</comment>
<evidence type="ECO:0000256" key="1">
    <source>
        <dbReference type="ARBA" id="ARBA00010236"/>
    </source>
</evidence>
<evidence type="ECO:0000313" key="5">
    <source>
        <dbReference type="EMBL" id="CAI8005674.1"/>
    </source>
</evidence>
<evidence type="ECO:0000313" key="6">
    <source>
        <dbReference type="Proteomes" id="UP001174909"/>
    </source>
</evidence>
<dbReference type="InterPro" id="IPR027417">
    <property type="entry name" value="P-loop_NTPase"/>
</dbReference>
<dbReference type="Gene3D" id="3.40.50.300">
    <property type="entry name" value="P-loop containing nucleotide triphosphate hydrolases"/>
    <property type="match status" value="1"/>
</dbReference>
<sequence length="422" mass="47459">MAPVKKKIHYGLLLLMASLLLLATCYSLNQRRQTSELATGRQTAHEEPTAATSTSTIPSSNRRQTSELATGRKASHENPTAATSTATIPTKLNVSTQTPSSISTARISRNISKTSISARVPSTTPPSILLAQLRSKWFNESALPKVPKAQLQCSDAICSNFSSPNLKCMNRIPDIVKRIAAPTCRFQKGESKPKYLLRSFPGSGNTWVRQVLERATGICTGSVYCDHDMMLSGMIGEGVDSSSVLVVKTHDTKTPGDATIFIVRNPIDAIVSFWKWQLIYNKMYKTKEKVHVADPPVEYFRSHSGWNNWVRGEVNYWTSLINGTLSKTNKPLLIVAYEDIKSNTTKEVFRMLDFLHVKYSADEIVEKFKDDQLTMFKRPKARDFDPYTPPQRDVVRTRLKQLSTSLHHKTMVEIMKRYLLEV</sequence>
<evidence type="ECO:0000259" key="4">
    <source>
        <dbReference type="Pfam" id="PF00685"/>
    </source>
</evidence>
<reference evidence="5" key="1">
    <citation type="submission" date="2023-03" db="EMBL/GenBank/DDBJ databases">
        <authorList>
            <person name="Steffen K."/>
            <person name="Cardenas P."/>
        </authorList>
    </citation>
    <scope>NUCLEOTIDE SEQUENCE</scope>
</reference>
<feature type="chain" id="PRO_5041318941" evidence="3">
    <location>
        <begin position="28"/>
        <end position="422"/>
    </location>
</feature>
<gene>
    <name evidence="5" type="ORF">GBAR_LOCUS4358</name>
</gene>
<evidence type="ECO:0000256" key="2">
    <source>
        <dbReference type="SAM" id="MobiDB-lite"/>
    </source>
</evidence>
<protein>
    <submittedName>
        <fullName evidence="5">WSCD family member CG9164</fullName>
    </submittedName>
</protein>
<dbReference type="GO" id="GO:0008146">
    <property type="term" value="F:sulfotransferase activity"/>
    <property type="evidence" value="ECO:0007669"/>
    <property type="project" value="InterPro"/>
</dbReference>
<accession>A0AA35R6Z5</accession>
<dbReference type="InterPro" id="IPR051589">
    <property type="entry name" value="Sialate-O-sulfotransferase"/>
</dbReference>
<dbReference type="PANTHER" id="PTHR45964">
    <property type="entry name" value="WSCD FAMILY MEMBER CG9164"/>
    <property type="match status" value="1"/>
</dbReference>
<dbReference type="Pfam" id="PF00685">
    <property type="entry name" value="Sulfotransfer_1"/>
    <property type="match status" value="1"/>
</dbReference>
<keyword evidence="3" id="KW-0732">Signal</keyword>
<comment type="similarity">
    <text evidence="1">Belongs to the WSCD family.</text>
</comment>
<proteinExistence type="inferred from homology"/>
<dbReference type="AlphaFoldDB" id="A0AA35R6Z5"/>
<feature type="signal peptide" evidence="3">
    <location>
        <begin position="1"/>
        <end position="27"/>
    </location>
</feature>
<dbReference type="EMBL" id="CASHTH010000628">
    <property type="protein sequence ID" value="CAI8005674.1"/>
    <property type="molecule type" value="Genomic_DNA"/>
</dbReference>
<evidence type="ECO:0000256" key="3">
    <source>
        <dbReference type="SAM" id="SignalP"/>
    </source>
</evidence>
<dbReference type="InterPro" id="IPR000863">
    <property type="entry name" value="Sulfotransferase_dom"/>
</dbReference>
<dbReference type="Proteomes" id="UP001174909">
    <property type="component" value="Unassembled WGS sequence"/>
</dbReference>
<name>A0AA35R6Z5_GEOBA</name>
<feature type="region of interest" description="Disordered" evidence="2">
    <location>
        <begin position="36"/>
        <end position="99"/>
    </location>
</feature>
<dbReference type="PANTHER" id="PTHR45964:SF5">
    <property type="entry name" value="WSCD FAMILY MEMBER CG9164"/>
    <property type="match status" value="1"/>
</dbReference>
<organism evidence="5 6">
    <name type="scientific">Geodia barretti</name>
    <name type="common">Barrett's horny sponge</name>
    <dbReference type="NCBI Taxonomy" id="519541"/>
    <lineage>
        <taxon>Eukaryota</taxon>
        <taxon>Metazoa</taxon>
        <taxon>Porifera</taxon>
        <taxon>Demospongiae</taxon>
        <taxon>Heteroscleromorpha</taxon>
        <taxon>Tetractinellida</taxon>
        <taxon>Astrophorina</taxon>
        <taxon>Geodiidae</taxon>
        <taxon>Geodia</taxon>
    </lineage>
</organism>
<feature type="domain" description="Sulfotransferase" evidence="4">
    <location>
        <begin position="259"/>
        <end position="369"/>
    </location>
</feature>
<feature type="compositionally biased region" description="Low complexity" evidence="2">
    <location>
        <begin position="49"/>
        <end position="60"/>
    </location>
</feature>